<protein>
    <submittedName>
        <fullName evidence="2">Uncharacterized protein</fullName>
    </submittedName>
</protein>
<reference evidence="3" key="1">
    <citation type="journal article" date="2019" name="Int. J. Syst. Evol. Microbiol.">
        <title>The Global Catalogue of Microorganisms (GCM) 10K type strain sequencing project: providing services to taxonomists for standard genome sequencing and annotation.</title>
        <authorList>
            <consortium name="The Broad Institute Genomics Platform"/>
            <consortium name="The Broad Institute Genome Sequencing Center for Infectious Disease"/>
            <person name="Wu L."/>
            <person name="Ma J."/>
        </authorList>
    </citation>
    <scope>NUCLEOTIDE SEQUENCE [LARGE SCALE GENOMIC DNA]</scope>
    <source>
        <strain evidence="3">JCM 12389</strain>
    </source>
</reference>
<proteinExistence type="predicted"/>
<organism evidence="2 3">
    <name type="scientific">Salinibacillus aidingensis</name>
    <dbReference type="NCBI Taxonomy" id="237684"/>
    <lineage>
        <taxon>Bacteria</taxon>
        <taxon>Bacillati</taxon>
        <taxon>Bacillota</taxon>
        <taxon>Bacilli</taxon>
        <taxon>Bacillales</taxon>
        <taxon>Bacillaceae</taxon>
        <taxon>Salinibacillus</taxon>
    </lineage>
</organism>
<dbReference type="Proteomes" id="UP001500880">
    <property type="component" value="Unassembled WGS sequence"/>
</dbReference>
<evidence type="ECO:0000256" key="1">
    <source>
        <dbReference type="SAM" id="Phobius"/>
    </source>
</evidence>
<keyword evidence="3" id="KW-1185">Reference proteome</keyword>
<keyword evidence="1" id="KW-1133">Transmembrane helix</keyword>
<evidence type="ECO:0000313" key="2">
    <source>
        <dbReference type="EMBL" id="GAA0492475.1"/>
    </source>
</evidence>
<name>A0ABP3L4R3_9BACI</name>
<feature type="transmembrane region" description="Helical" evidence="1">
    <location>
        <begin position="50"/>
        <end position="71"/>
    </location>
</feature>
<dbReference type="EMBL" id="BAAADO010000003">
    <property type="protein sequence ID" value="GAA0492475.1"/>
    <property type="molecule type" value="Genomic_DNA"/>
</dbReference>
<keyword evidence="1" id="KW-0472">Membrane</keyword>
<feature type="transmembrane region" description="Helical" evidence="1">
    <location>
        <begin position="12"/>
        <end position="30"/>
    </location>
</feature>
<evidence type="ECO:0000313" key="3">
    <source>
        <dbReference type="Proteomes" id="UP001500880"/>
    </source>
</evidence>
<feature type="transmembrane region" description="Helical" evidence="1">
    <location>
        <begin position="83"/>
        <end position="112"/>
    </location>
</feature>
<sequence length="116" mass="12972">MGLSHTEKKWLGGFGGFLAIVFIVVSQIIKFQTDYFTESSFGNAEPVGQWVVPGFIVLGIYLLGLINYRLIKAAVKAKSWQRWGLVVLDIVVTIIYLWAGSVTLFFVGFSYFPFAP</sequence>
<comment type="caution">
    <text evidence="2">The sequence shown here is derived from an EMBL/GenBank/DDBJ whole genome shotgun (WGS) entry which is preliminary data.</text>
</comment>
<gene>
    <name evidence="2" type="ORF">GCM10008986_18530</name>
</gene>
<accession>A0ABP3L4R3</accession>
<keyword evidence="1" id="KW-0812">Transmembrane</keyword>